<gene>
    <name evidence="1" type="ORF">AV530_017698</name>
</gene>
<reference evidence="1 2" key="1">
    <citation type="submission" date="2016-02" db="EMBL/GenBank/DDBJ databases">
        <title>Band-tailed pigeon sequencing and assembly.</title>
        <authorList>
            <person name="Soares A.E."/>
            <person name="Novak B.J."/>
            <person name="Rice E.S."/>
            <person name="O'Connell B."/>
            <person name="Chang D."/>
            <person name="Weber S."/>
            <person name="Shapiro B."/>
        </authorList>
    </citation>
    <scope>NUCLEOTIDE SEQUENCE [LARGE SCALE GENOMIC DNA]</scope>
    <source>
        <strain evidence="1">BTP2013</strain>
        <tissue evidence="1">Blood</tissue>
    </source>
</reference>
<comment type="caution">
    <text evidence="1">The sequence shown here is derived from an EMBL/GenBank/DDBJ whole genome shotgun (WGS) entry which is preliminary data.</text>
</comment>
<dbReference type="Proteomes" id="UP000190648">
    <property type="component" value="Unassembled WGS sequence"/>
</dbReference>
<proteinExistence type="predicted"/>
<dbReference type="EMBL" id="LSYS01001531">
    <property type="protein sequence ID" value="OPJ88354.1"/>
    <property type="molecule type" value="Genomic_DNA"/>
</dbReference>
<keyword evidence="2" id="KW-1185">Reference proteome</keyword>
<protein>
    <submittedName>
        <fullName evidence="1">Uncharacterized protein</fullName>
    </submittedName>
</protein>
<organism evidence="1 2">
    <name type="scientific">Patagioenas fasciata monilis</name>
    <dbReference type="NCBI Taxonomy" id="372326"/>
    <lineage>
        <taxon>Eukaryota</taxon>
        <taxon>Metazoa</taxon>
        <taxon>Chordata</taxon>
        <taxon>Craniata</taxon>
        <taxon>Vertebrata</taxon>
        <taxon>Euteleostomi</taxon>
        <taxon>Archelosauria</taxon>
        <taxon>Archosauria</taxon>
        <taxon>Dinosauria</taxon>
        <taxon>Saurischia</taxon>
        <taxon>Theropoda</taxon>
        <taxon>Coelurosauria</taxon>
        <taxon>Aves</taxon>
        <taxon>Neognathae</taxon>
        <taxon>Neoaves</taxon>
        <taxon>Columbimorphae</taxon>
        <taxon>Columbiformes</taxon>
        <taxon>Columbidae</taxon>
        <taxon>Patagioenas</taxon>
    </lineage>
</organism>
<accession>A0A1V4KV94</accession>
<evidence type="ECO:0000313" key="1">
    <source>
        <dbReference type="EMBL" id="OPJ88354.1"/>
    </source>
</evidence>
<dbReference type="AlphaFoldDB" id="A0A1V4KV94"/>
<name>A0A1V4KV94_PATFA</name>
<sequence>MVDKVALQSSGVPAGSGPLSHCQCRPCILSGIAPRSPQKCPQPKKSLFYLSIAPYHCDDSKVFLFYGGATN</sequence>
<evidence type="ECO:0000313" key="2">
    <source>
        <dbReference type="Proteomes" id="UP000190648"/>
    </source>
</evidence>